<organism evidence="1 2">
    <name type="scientific">Cardiocondyla obscurior</name>
    <dbReference type="NCBI Taxonomy" id="286306"/>
    <lineage>
        <taxon>Eukaryota</taxon>
        <taxon>Metazoa</taxon>
        <taxon>Ecdysozoa</taxon>
        <taxon>Arthropoda</taxon>
        <taxon>Hexapoda</taxon>
        <taxon>Insecta</taxon>
        <taxon>Pterygota</taxon>
        <taxon>Neoptera</taxon>
        <taxon>Endopterygota</taxon>
        <taxon>Hymenoptera</taxon>
        <taxon>Apocrita</taxon>
        <taxon>Aculeata</taxon>
        <taxon>Formicoidea</taxon>
        <taxon>Formicidae</taxon>
        <taxon>Myrmicinae</taxon>
        <taxon>Cardiocondyla</taxon>
    </lineage>
</organism>
<name>A0AAW2GSH3_9HYME</name>
<dbReference type="EMBL" id="JADYXP020000002">
    <property type="protein sequence ID" value="KAL0130154.1"/>
    <property type="molecule type" value="Genomic_DNA"/>
</dbReference>
<sequence length="131" mass="15009">MKMLSKICRRPKIAVASSRVRRTNTASIVKYRLTHCCPLYRVTSAAIRPHGLILINEVSAPLSIVSNHLLPRRFHPLTVPFYVCAMTRSSKERNSTSDILSKREKSFVTHNQKTGRSDLIYNIKRNIFGRN</sequence>
<dbReference type="Proteomes" id="UP001430953">
    <property type="component" value="Unassembled WGS sequence"/>
</dbReference>
<evidence type="ECO:0000313" key="1">
    <source>
        <dbReference type="EMBL" id="KAL0130154.1"/>
    </source>
</evidence>
<dbReference type="AlphaFoldDB" id="A0AAW2GSH3"/>
<keyword evidence="2" id="KW-1185">Reference proteome</keyword>
<protein>
    <submittedName>
        <fullName evidence="1">Uncharacterized protein</fullName>
    </submittedName>
</protein>
<gene>
    <name evidence="1" type="ORF">PUN28_002039</name>
</gene>
<evidence type="ECO:0000313" key="2">
    <source>
        <dbReference type="Proteomes" id="UP001430953"/>
    </source>
</evidence>
<comment type="caution">
    <text evidence="1">The sequence shown here is derived from an EMBL/GenBank/DDBJ whole genome shotgun (WGS) entry which is preliminary data.</text>
</comment>
<accession>A0AAW2GSH3</accession>
<reference evidence="1 2" key="1">
    <citation type="submission" date="2023-03" db="EMBL/GenBank/DDBJ databases">
        <title>High recombination rates correlate with genetic variation in Cardiocondyla obscurior ants.</title>
        <authorList>
            <person name="Errbii M."/>
        </authorList>
    </citation>
    <scope>NUCLEOTIDE SEQUENCE [LARGE SCALE GENOMIC DNA]</scope>
    <source>
        <strain evidence="1">Alpha-2009</strain>
        <tissue evidence="1">Whole body</tissue>
    </source>
</reference>
<proteinExistence type="predicted"/>